<comment type="subcellular location">
    <subcellularLocation>
        <location evidence="1">Membrane</location>
        <topology evidence="1">Single-pass type II membrane protein</topology>
    </subcellularLocation>
</comment>
<evidence type="ECO:0000256" key="6">
    <source>
        <dbReference type="ARBA" id="ARBA00022968"/>
    </source>
</evidence>
<evidence type="ECO:0000256" key="3">
    <source>
        <dbReference type="ARBA" id="ARBA00022692"/>
    </source>
</evidence>
<dbReference type="Pfam" id="PF00089">
    <property type="entry name" value="Trypsin"/>
    <property type="match status" value="2"/>
</dbReference>
<dbReference type="PANTHER" id="PTHR24252:SF28">
    <property type="entry name" value="TRANSMEMBRANE PROTEASE SERINE 11C ISOFORM X1"/>
    <property type="match status" value="1"/>
</dbReference>
<dbReference type="InterPro" id="IPR000082">
    <property type="entry name" value="SEA_dom"/>
</dbReference>
<feature type="transmembrane region" description="Helical" evidence="10">
    <location>
        <begin position="288"/>
        <end position="311"/>
    </location>
</feature>
<dbReference type="Gene3D" id="2.40.10.10">
    <property type="entry name" value="Trypsin-like serine proteases"/>
    <property type="match status" value="4"/>
</dbReference>
<dbReference type="InterPro" id="IPR001314">
    <property type="entry name" value="Peptidase_S1A"/>
</dbReference>
<dbReference type="PRINTS" id="PR00722">
    <property type="entry name" value="CHYMOTRYPSIN"/>
</dbReference>
<name>A6JCR1_RAT</name>
<dbReference type="InterPro" id="IPR033116">
    <property type="entry name" value="TRYPSIN_SER"/>
</dbReference>
<keyword evidence="2" id="KW-0645">Protease</keyword>
<dbReference type="InterPro" id="IPR043504">
    <property type="entry name" value="Peptidase_S1_PA_chymotrypsin"/>
</dbReference>
<evidence type="ECO:0000256" key="1">
    <source>
        <dbReference type="ARBA" id="ARBA00004606"/>
    </source>
</evidence>
<dbReference type="InterPro" id="IPR001254">
    <property type="entry name" value="Trypsin_dom"/>
</dbReference>
<feature type="domain" description="SEA" evidence="11">
    <location>
        <begin position="1"/>
        <end position="46"/>
    </location>
</feature>
<dbReference type="SUPFAM" id="SSF82671">
    <property type="entry name" value="SEA domain"/>
    <property type="match status" value="1"/>
</dbReference>
<dbReference type="GO" id="GO:0004252">
    <property type="term" value="F:serine-type endopeptidase activity"/>
    <property type="evidence" value="ECO:0007669"/>
    <property type="project" value="InterPro"/>
</dbReference>
<evidence type="ECO:0000313" key="13">
    <source>
        <dbReference type="EMBL" id="EDL89833.1"/>
    </source>
</evidence>
<keyword evidence="6" id="KW-0735">Signal-anchor</keyword>
<dbReference type="GO" id="GO:0016020">
    <property type="term" value="C:membrane"/>
    <property type="evidence" value="ECO:0007669"/>
    <property type="project" value="UniProtKB-SubCell"/>
</dbReference>
<evidence type="ECO:0000256" key="10">
    <source>
        <dbReference type="SAM" id="Phobius"/>
    </source>
</evidence>
<proteinExistence type="predicted"/>
<sequence length="650" mass="72269">MFRYPSTDSAEHIKKKIERTLYQSLKIKQFPLTINKPSFSLTPIDSKKMRNLLNSRCGIRMSSSNIPLPASSTTERIVQGRETAMEGEWPWQASLQLIGAGHQCGATLISNTWLLTAAHCFWKNRDPSKWIATFGTTITPPLVKRSVGRIIIHEEYHRDSNENDIALAQLTSRVEFSNVVQRVCLPDSSMKLPPKTSVFVTGFGSIVDDGPTQNKLRQARVETIGSDVCNQKDVYDGLITPGMLCAGFMEGKVDACKGDSGGPLVYDNRDIWPGILGRRKRVCKPWTVALTTTAALLALAVLIGLLVYFLVYEEKTHYYQASFWIPSIKYSSDLSEEQSKLQINLKQKINNEIDVIFQRSSLKHHYVKSQVVNFRPSNDGVKADILIKFQIPQMNAAQAEHILNSNCGLGMEYPRIARIADGKPAGSNSWPWQSSLQVEGIHLCGASLIGSQWLVTSAHCFDNYKNPKLWTVSFGRTLGNPLTTRKVESIIIHENYAAHKHDDDIAVVKLSSPVLFSENLRTVCLPEATFQVLPKSKVFVTGWGALKANGPFPNSLQEVEIEIISNDVCNQVNVYGGAISSGMICAGFLTGKLDACEGDSGGPLVISDNRNKWYLLGIVSWGIDCGKENKPGIYTRVTHYRNWIKSKTNI</sequence>
<dbReference type="InterPro" id="IPR009003">
    <property type="entry name" value="Peptidase_S1_PA"/>
</dbReference>
<dbReference type="AlphaFoldDB" id="A6JCR1"/>
<keyword evidence="5" id="KW-0720">Serine protease</keyword>
<dbReference type="EMBL" id="CH473981">
    <property type="protein sequence ID" value="EDL89833.1"/>
    <property type="molecule type" value="Genomic_DNA"/>
</dbReference>
<dbReference type="InterPro" id="IPR036364">
    <property type="entry name" value="SEA_dom_sf"/>
</dbReference>
<feature type="domain" description="Peptidase S1" evidence="12">
    <location>
        <begin position="419"/>
        <end position="649"/>
    </location>
</feature>
<gene>
    <name evidence="13" type="ORF">rCG_57045</name>
</gene>
<evidence type="ECO:0000259" key="12">
    <source>
        <dbReference type="PROSITE" id="PS50240"/>
    </source>
</evidence>
<evidence type="ECO:0000256" key="4">
    <source>
        <dbReference type="ARBA" id="ARBA00022801"/>
    </source>
</evidence>
<reference evidence="14" key="1">
    <citation type="submission" date="2005-09" db="EMBL/GenBank/DDBJ databases">
        <authorList>
            <person name="Mural R.J."/>
            <person name="Li P.W."/>
            <person name="Adams M.D."/>
            <person name="Amanatides P.G."/>
            <person name="Baden-Tillson H."/>
            <person name="Barnstead M."/>
            <person name="Chin S.H."/>
            <person name="Dew I."/>
            <person name="Evans C.A."/>
            <person name="Ferriera S."/>
            <person name="Flanigan M."/>
            <person name="Fosler C."/>
            <person name="Glodek A."/>
            <person name="Gu Z."/>
            <person name="Holt R.A."/>
            <person name="Jennings D."/>
            <person name="Kraft C.L."/>
            <person name="Lu F."/>
            <person name="Nguyen T."/>
            <person name="Nusskern D.R."/>
            <person name="Pfannkoch C.M."/>
            <person name="Sitter C."/>
            <person name="Sutton G.G."/>
            <person name="Venter J.C."/>
            <person name="Wang Z."/>
            <person name="Woodage T."/>
            <person name="Zheng X.H."/>
            <person name="Zhong F."/>
        </authorList>
    </citation>
    <scope>NUCLEOTIDE SEQUENCE [LARGE SCALE GENOMIC DNA]</scope>
    <source>
        <strain>BN</strain>
        <strain evidence="14">Sprague-Dawley</strain>
    </source>
</reference>
<keyword evidence="9" id="KW-1015">Disulfide bond</keyword>
<dbReference type="Gene3D" id="3.30.70.960">
    <property type="entry name" value="SEA domain"/>
    <property type="match status" value="1"/>
</dbReference>
<evidence type="ECO:0000256" key="2">
    <source>
        <dbReference type="ARBA" id="ARBA00022670"/>
    </source>
</evidence>
<protein>
    <submittedName>
        <fullName evidence="13">RCG57045</fullName>
    </submittedName>
</protein>
<organism evidence="13 14">
    <name type="scientific">Rattus norvegicus</name>
    <name type="common">Rat</name>
    <dbReference type="NCBI Taxonomy" id="10116"/>
    <lineage>
        <taxon>Eukaryota</taxon>
        <taxon>Metazoa</taxon>
        <taxon>Chordata</taxon>
        <taxon>Craniata</taxon>
        <taxon>Vertebrata</taxon>
        <taxon>Euteleostomi</taxon>
        <taxon>Mammalia</taxon>
        <taxon>Eutheria</taxon>
        <taxon>Euarchontoglires</taxon>
        <taxon>Glires</taxon>
        <taxon>Rodentia</taxon>
        <taxon>Myomorpha</taxon>
        <taxon>Muroidea</taxon>
        <taxon>Muridae</taxon>
        <taxon>Murinae</taxon>
        <taxon>Rattus</taxon>
    </lineage>
</organism>
<keyword evidence="8 10" id="KW-0472">Membrane</keyword>
<accession>A6JCR1</accession>
<dbReference type="PROSITE" id="PS50240">
    <property type="entry name" value="TRYPSIN_DOM"/>
    <property type="match status" value="2"/>
</dbReference>
<evidence type="ECO:0000256" key="7">
    <source>
        <dbReference type="ARBA" id="ARBA00022989"/>
    </source>
</evidence>
<dbReference type="SUPFAM" id="SSF50494">
    <property type="entry name" value="Trypsin-like serine proteases"/>
    <property type="match status" value="2"/>
</dbReference>
<evidence type="ECO:0000256" key="5">
    <source>
        <dbReference type="ARBA" id="ARBA00022825"/>
    </source>
</evidence>
<dbReference type="FunFam" id="2.40.10.10:FF:000003">
    <property type="entry name" value="Transmembrane serine protease 3"/>
    <property type="match status" value="2"/>
</dbReference>
<dbReference type="Proteomes" id="UP000234681">
    <property type="component" value="Chromosome 14"/>
</dbReference>
<evidence type="ECO:0000256" key="8">
    <source>
        <dbReference type="ARBA" id="ARBA00023136"/>
    </source>
</evidence>
<dbReference type="SMART" id="SM00020">
    <property type="entry name" value="Tryp_SPc"/>
    <property type="match status" value="2"/>
</dbReference>
<dbReference type="PANTHER" id="PTHR24252">
    <property type="entry name" value="ACROSIN-RELATED"/>
    <property type="match status" value="1"/>
</dbReference>
<dbReference type="PROSITE" id="PS50024">
    <property type="entry name" value="SEA"/>
    <property type="match status" value="2"/>
</dbReference>
<feature type="domain" description="Peptidase S1" evidence="12">
    <location>
        <begin position="77"/>
        <end position="330"/>
    </location>
</feature>
<evidence type="ECO:0000259" key="11">
    <source>
        <dbReference type="PROSITE" id="PS50024"/>
    </source>
</evidence>
<feature type="domain" description="SEA" evidence="11">
    <location>
        <begin position="315"/>
        <end position="421"/>
    </location>
</feature>
<keyword evidence="3 10" id="KW-0812">Transmembrane</keyword>
<keyword evidence="7 10" id="KW-1133">Transmembrane helix</keyword>
<evidence type="ECO:0000256" key="9">
    <source>
        <dbReference type="ARBA" id="ARBA00023157"/>
    </source>
</evidence>
<dbReference type="Pfam" id="PF01390">
    <property type="entry name" value="SEA"/>
    <property type="match status" value="1"/>
</dbReference>
<dbReference type="GO" id="GO:0006508">
    <property type="term" value="P:proteolysis"/>
    <property type="evidence" value="ECO:0007669"/>
    <property type="project" value="UniProtKB-KW"/>
</dbReference>
<evidence type="ECO:0000313" key="14">
    <source>
        <dbReference type="Proteomes" id="UP000234681"/>
    </source>
</evidence>
<dbReference type="CDD" id="cd00190">
    <property type="entry name" value="Tryp_SPc"/>
    <property type="match status" value="2"/>
</dbReference>
<dbReference type="PROSITE" id="PS00135">
    <property type="entry name" value="TRYPSIN_SER"/>
    <property type="match status" value="1"/>
</dbReference>
<keyword evidence="4" id="KW-0378">Hydrolase</keyword>